<gene>
    <name evidence="4" type="primary">susC65</name>
    <name evidence="4" type="ORF">ING2E5A_2248</name>
</gene>
<dbReference type="AlphaFoldDB" id="A0A1G4G933"/>
<dbReference type="Proteomes" id="UP000178485">
    <property type="component" value="Chromosome i"/>
</dbReference>
<dbReference type="KEGG" id="pmuc:ING2E5A_2248"/>
<dbReference type="NCBIfam" id="TIGR04056">
    <property type="entry name" value="OMP_RagA_SusC"/>
    <property type="match status" value="1"/>
</dbReference>
<evidence type="ECO:0000256" key="1">
    <source>
        <dbReference type="PROSITE-ProRule" id="PRU01360"/>
    </source>
</evidence>
<dbReference type="STRING" id="1642646.ING2E5A_2248"/>
<sequence>MNNYNKKILWSFTCLLLWVFSLNAQVRGTVKDGYGRILQGVLIVSENEKNITITDKNGNYDLTVNDESGYITYSLEGYISHRVDLTEAIFEEKTDVTLERAETFDLDEQVFTGNYKQNKEKVTGSISRVTGKELERSPVGSLSMSLAGRLPGLFTRETYSEPARTNTELWVRGSTSPNGGTALVVIDGFPYDYNANQLFEYITANEVESISVLKDASAQALYGIQGANGVIVITTKRGIKQPLKIDVTVNHTLEQRTTTPSHINSADFVQLRNQAGFNDGNGEYSYFSKTTVEGFLAGDNPQYFPNNNWREMNAKDITQMSRLNMNLTGGNDKAVFYTNVNVLNQDGMWKVDPGTTQYNPNNQFIWANIRSNVDVQLAKYLSVGLNLSGNIKRERTPGGHGVELAHGGSWDGFANKIWYRFYSLPPYVYGPTTPLVQDPETGEISGGDVVITETEPVTSWALINRLGYDQYTVTNIYAQFMPKLDLSFITPGLSISGSYGYQTNAVKGLFVNRTYEGWVRTRDYSELEFQKIGTQVNSPLQYRSSASFYYNLNYKGTLNYQRRFNGVHDINAMAYSFYQHLNKAGGGLPYKRSNSGIGVGYGYDDRYLVRVDLGYSGSEQYSRNNRFTAFPALSAGWVATNEEFLEENQLLTYLKLRGSWGKTGNDRGIGRYVYLDNVTLTGGGLGFLGGHNVNEGQVANPFLDPEIITKKNLGIDLSLLNNFTLTVDIYNERTENGVTSATSKTPEYQGVPLGNYPRANVGIFENKGYEISLGYNKDITRDLNLTLGGWLAQNKNKVIFWDESQRVEDFAYRIRTEGYPLGQAWGYIVDDHNGNGYFNSQEEIDNSGLVYEIGTPRPGYLKYYDLNADGKINDKDKAPLGNGSMPQFFYAFNGGLKYKNFDMSVLFQGIADYWTVDMSMGRVEYSFEGVYSEWHKNAWTAERYANGEKITYPALSAQKNSNHEASNFFLEDKSYLRLKNLEIGYTFDLFNGTRLYFSGQNLITWDKLKHDLYGPEAHYAGSLEAVPVYRLYNVGLSIKF</sequence>
<keyword evidence="1" id="KW-0813">Transport</keyword>
<keyword evidence="4" id="KW-0675">Receptor</keyword>
<comment type="subcellular location">
    <subcellularLocation>
        <location evidence="1">Cell outer membrane</location>
        <topology evidence="1">Multi-pass membrane protein</topology>
    </subcellularLocation>
</comment>
<dbReference type="NCBIfam" id="TIGR04057">
    <property type="entry name" value="SusC_RagA_signa"/>
    <property type="match status" value="1"/>
</dbReference>
<accession>A0A1G4G933</accession>
<keyword evidence="1" id="KW-1134">Transmembrane beta strand</keyword>
<evidence type="ECO:0000313" key="4">
    <source>
        <dbReference type="EMBL" id="SCM59059.1"/>
    </source>
</evidence>
<evidence type="ECO:0000259" key="3">
    <source>
        <dbReference type="Pfam" id="PF07715"/>
    </source>
</evidence>
<dbReference type="RefSeq" id="WP_071137402.1">
    <property type="nucleotide sequence ID" value="NZ_DUQN01000051.1"/>
</dbReference>
<dbReference type="Pfam" id="PF07715">
    <property type="entry name" value="Plug"/>
    <property type="match status" value="1"/>
</dbReference>
<dbReference type="Gene3D" id="2.60.40.1120">
    <property type="entry name" value="Carboxypeptidase-like, regulatory domain"/>
    <property type="match status" value="1"/>
</dbReference>
<dbReference type="GO" id="GO:0009279">
    <property type="term" value="C:cell outer membrane"/>
    <property type="evidence" value="ECO:0007669"/>
    <property type="project" value="UniProtKB-SubCell"/>
</dbReference>
<dbReference type="InterPro" id="IPR037066">
    <property type="entry name" value="Plug_dom_sf"/>
</dbReference>
<comment type="similarity">
    <text evidence="1">Belongs to the TonB-dependent receptor family.</text>
</comment>
<keyword evidence="1" id="KW-0472">Membrane</keyword>
<dbReference type="PROSITE" id="PS52016">
    <property type="entry name" value="TONB_DEPENDENT_REC_3"/>
    <property type="match status" value="1"/>
</dbReference>
<feature type="chain" id="PRO_5009603963" evidence="2">
    <location>
        <begin position="25"/>
        <end position="1040"/>
    </location>
</feature>
<reference evidence="4 5" key="1">
    <citation type="submission" date="2016-08" db="EMBL/GenBank/DDBJ databases">
        <authorList>
            <person name="Seilhamer J.J."/>
        </authorList>
    </citation>
    <scope>NUCLEOTIDE SEQUENCE [LARGE SCALE GENOMIC DNA]</scope>
    <source>
        <strain evidence="4">ING2-E5A</strain>
    </source>
</reference>
<keyword evidence="2" id="KW-0732">Signal</keyword>
<dbReference type="SUPFAM" id="SSF56935">
    <property type="entry name" value="Porins"/>
    <property type="match status" value="1"/>
</dbReference>
<proteinExistence type="inferred from homology"/>
<evidence type="ECO:0000256" key="2">
    <source>
        <dbReference type="SAM" id="SignalP"/>
    </source>
</evidence>
<dbReference type="InterPro" id="IPR012910">
    <property type="entry name" value="Plug_dom"/>
</dbReference>
<dbReference type="InterPro" id="IPR023996">
    <property type="entry name" value="TonB-dep_OMP_SusC/RagA"/>
</dbReference>
<dbReference type="InterPro" id="IPR023997">
    <property type="entry name" value="TonB-dep_OMP_SusC/RagA_CS"/>
</dbReference>
<protein>
    <submittedName>
        <fullName evidence="4">TonB-dependent receptor SusC</fullName>
    </submittedName>
</protein>
<dbReference type="Gene3D" id="2.170.130.10">
    <property type="entry name" value="TonB-dependent receptor, plug domain"/>
    <property type="match status" value="1"/>
</dbReference>
<evidence type="ECO:0000313" key="5">
    <source>
        <dbReference type="Proteomes" id="UP000178485"/>
    </source>
</evidence>
<organism evidence="4 5">
    <name type="scientific">Petrimonas mucosa</name>
    <dbReference type="NCBI Taxonomy" id="1642646"/>
    <lineage>
        <taxon>Bacteria</taxon>
        <taxon>Pseudomonadati</taxon>
        <taxon>Bacteroidota</taxon>
        <taxon>Bacteroidia</taxon>
        <taxon>Bacteroidales</taxon>
        <taxon>Dysgonomonadaceae</taxon>
        <taxon>Petrimonas</taxon>
    </lineage>
</organism>
<dbReference type="EMBL" id="LT608328">
    <property type="protein sequence ID" value="SCM59059.1"/>
    <property type="molecule type" value="Genomic_DNA"/>
</dbReference>
<dbReference type="InterPro" id="IPR008969">
    <property type="entry name" value="CarboxyPept-like_regulatory"/>
</dbReference>
<name>A0A1G4G933_9BACT</name>
<keyword evidence="1" id="KW-0998">Cell outer membrane</keyword>
<keyword evidence="1" id="KW-0812">Transmembrane</keyword>
<dbReference type="InterPro" id="IPR039426">
    <property type="entry name" value="TonB-dep_rcpt-like"/>
</dbReference>
<dbReference type="SUPFAM" id="SSF49464">
    <property type="entry name" value="Carboxypeptidase regulatory domain-like"/>
    <property type="match status" value="1"/>
</dbReference>
<feature type="domain" description="TonB-dependent receptor plug" evidence="3">
    <location>
        <begin position="119"/>
        <end position="230"/>
    </location>
</feature>
<keyword evidence="5" id="KW-1185">Reference proteome</keyword>
<feature type="signal peptide" evidence="2">
    <location>
        <begin position="1"/>
        <end position="24"/>
    </location>
</feature>